<evidence type="ECO:0000313" key="2">
    <source>
        <dbReference type="Ensembl" id="ENSOMEP00000023901.1"/>
    </source>
</evidence>
<protein>
    <submittedName>
        <fullName evidence="2">Uncharacterized protein</fullName>
    </submittedName>
</protein>
<name>A0A3B3D238_ORYME</name>
<sequence length="179" mass="20049">MARPRPHCLLLQLRLYSCACSAGLRWIKESSDNAELRLCWQTNIACASWDRLILSQSLVVLRPKTPVYKSVLVLLTVAPERHQFILVQFQYFSQTDVDCSIKSCPELKIKVQIVQGLRTELEQLLYGPRVGNVSLRGRRVAFLASLLSVSGSYTVICYYVNDLSVVTSAPTNSSAIAKL</sequence>
<keyword evidence="1" id="KW-0732">Signal</keyword>
<evidence type="ECO:0000313" key="3">
    <source>
        <dbReference type="Proteomes" id="UP000261560"/>
    </source>
</evidence>
<dbReference type="Ensembl" id="ENSOMET00000011026.1">
    <property type="protein sequence ID" value="ENSOMEP00000023901.1"/>
    <property type="gene ID" value="ENSOMEG00000004244.1"/>
</dbReference>
<dbReference type="PaxDb" id="30732-ENSOMEP00000023901"/>
<proteinExistence type="predicted"/>
<evidence type="ECO:0000256" key="1">
    <source>
        <dbReference type="SAM" id="SignalP"/>
    </source>
</evidence>
<dbReference type="AlphaFoldDB" id="A0A3B3D238"/>
<dbReference type="Proteomes" id="UP000261560">
    <property type="component" value="Unplaced"/>
</dbReference>
<keyword evidence="3" id="KW-1185">Reference proteome</keyword>
<accession>A0A3B3D238</accession>
<feature type="chain" id="PRO_5017196906" evidence="1">
    <location>
        <begin position="22"/>
        <end position="179"/>
    </location>
</feature>
<feature type="signal peptide" evidence="1">
    <location>
        <begin position="1"/>
        <end position="21"/>
    </location>
</feature>
<reference evidence="2" key="1">
    <citation type="submission" date="2025-08" db="UniProtKB">
        <authorList>
            <consortium name="Ensembl"/>
        </authorList>
    </citation>
    <scope>IDENTIFICATION</scope>
</reference>
<reference evidence="2" key="2">
    <citation type="submission" date="2025-09" db="UniProtKB">
        <authorList>
            <consortium name="Ensembl"/>
        </authorList>
    </citation>
    <scope>IDENTIFICATION</scope>
</reference>
<organism evidence="2 3">
    <name type="scientific">Oryzias melastigma</name>
    <name type="common">Marine medaka</name>
    <dbReference type="NCBI Taxonomy" id="30732"/>
    <lineage>
        <taxon>Eukaryota</taxon>
        <taxon>Metazoa</taxon>
        <taxon>Chordata</taxon>
        <taxon>Craniata</taxon>
        <taxon>Vertebrata</taxon>
        <taxon>Euteleostomi</taxon>
        <taxon>Actinopterygii</taxon>
        <taxon>Neopterygii</taxon>
        <taxon>Teleostei</taxon>
        <taxon>Neoteleostei</taxon>
        <taxon>Acanthomorphata</taxon>
        <taxon>Ovalentaria</taxon>
        <taxon>Atherinomorphae</taxon>
        <taxon>Beloniformes</taxon>
        <taxon>Adrianichthyidae</taxon>
        <taxon>Oryziinae</taxon>
        <taxon>Oryzias</taxon>
    </lineage>
</organism>